<accession>A0AAV7UB14</accession>
<reference evidence="2" key="1">
    <citation type="journal article" date="2022" name="bioRxiv">
        <title>Sequencing and chromosome-scale assembly of the giantPleurodeles waltlgenome.</title>
        <authorList>
            <person name="Brown T."/>
            <person name="Elewa A."/>
            <person name="Iarovenko S."/>
            <person name="Subramanian E."/>
            <person name="Araus A.J."/>
            <person name="Petzold A."/>
            <person name="Susuki M."/>
            <person name="Suzuki K.-i.T."/>
            <person name="Hayashi T."/>
            <person name="Toyoda A."/>
            <person name="Oliveira C."/>
            <person name="Osipova E."/>
            <person name="Leigh N.D."/>
            <person name="Simon A."/>
            <person name="Yun M.H."/>
        </authorList>
    </citation>
    <scope>NUCLEOTIDE SEQUENCE</scope>
    <source>
        <strain evidence="2">20211129_DDA</strain>
        <tissue evidence="2">Liver</tissue>
    </source>
</reference>
<feature type="compositionally biased region" description="Gly residues" evidence="1">
    <location>
        <begin position="1"/>
        <end position="27"/>
    </location>
</feature>
<evidence type="ECO:0000256" key="1">
    <source>
        <dbReference type="SAM" id="MobiDB-lite"/>
    </source>
</evidence>
<gene>
    <name evidence="2" type="ORF">NDU88_001993</name>
</gene>
<dbReference type="Proteomes" id="UP001066276">
    <property type="component" value="Chromosome 3_1"/>
</dbReference>
<protein>
    <submittedName>
        <fullName evidence="2">Uncharacterized protein</fullName>
    </submittedName>
</protein>
<comment type="caution">
    <text evidence="2">The sequence shown here is derived from an EMBL/GenBank/DDBJ whole genome shotgun (WGS) entry which is preliminary data.</text>
</comment>
<organism evidence="2 3">
    <name type="scientific">Pleurodeles waltl</name>
    <name type="common">Iberian ribbed newt</name>
    <dbReference type="NCBI Taxonomy" id="8319"/>
    <lineage>
        <taxon>Eukaryota</taxon>
        <taxon>Metazoa</taxon>
        <taxon>Chordata</taxon>
        <taxon>Craniata</taxon>
        <taxon>Vertebrata</taxon>
        <taxon>Euteleostomi</taxon>
        <taxon>Amphibia</taxon>
        <taxon>Batrachia</taxon>
        <taxon>Caudata</taxon>
        <taxon>Salamandroidea</taxon>
        <taxon>Salamandridae</taxon>
        <taxon>Pleurodelinae</taxon>
        <taxon>Pleurodeles</taxon>
    </lineage>
</organism>
<feature type="region of interest" description="Disordered" evidence="1">
    <location>
        <begin position="1"/>
        <end position="36"/>
    </location>
</feature>
<proteinExistence type="predicted"/>
<name>A0AAV7UB14_PLEWA</name>
<dbReference type="AlphaFoldDB" id="A0AAV7UB14"/>
<evidence type="ECO:0000313" key="3">
    <source>
        <dbReference type="Proteomes" id="UP001066276"/>
    </source>
</evidence>
<feature type="compositionally biased region" description="Basic and acidic residues" evidence="1">
    <location>
        <begin position="69"/>
        <end position="81"/>
    </location>
</feature>
<evidence type="ECO:0000313" key="2">
    <source>
        <dbReference type="EMBL" id="KAJ1185199.1"/>
    </source>
</evidence>
<feature type="region of interest" description="Disordered" evidence="1">
    <location>
        <begin position="69"/>
        <end position="106"/>
    </location>
</feature>
<keyword evidence="3" id="KW-1185">Reference proteome</keyword>
<sequence>MGGGRGPTAGQGEGPGGRGTSRRGGGQEAPNTNRILQLREHPCGFAASALNQATPGPQGTGPLLAVERHARASGRSRREPAGCEGSQPQYPPAHPKTPAMRPGAHAKGPIRAAWHPPLPVASRTQMGPMSRVVLLARGGQLNIQCSRRFQVESSNSAISDTGCLVETTRERGNATYLLIQESHG</sequence>
<dbReference type="EMBL" id="JANPWB010000005">
    <property type="protein sequence ID" value="KAJ1185199.1"/>
    <property type="molecule type" value="Genomic_DNA"/>
</dbReference>